<dbReference type="Gene3D" id="1.25.40.10">
    <property type="entry name" value="Tetratricopeptide repeat domain"/>
    <property type="match status" value="1"/>
</dbReference>
<keyword evidence="3" id="KW-0677">Repeat</keyword>
<comment type="subcellular location">
    <subcellularLocation>
        <location evidence="1">Cytoplasm</location>
    </subcellularLocation>
</comment>
<dbReference type="Gene3D" id="1.10.10.60">
    <property type="entry name" value="Homeodomain-like"/>
    <property type="match status" value="1"/>
</dbReference>
<dbReference type="OrthoDB" id="79155at2759"/>
<name>W4H4J3_APHAT</name>
<evidence type="ECO:0000259" key="6">
    <source>
        <dbReference type="PROSITE" id="PS50020"/>
    </source>
</evidence>
<evidence type="ECO:0000256" key="2">
    <source>
        <dbReference type="ARBA" id="ARBA00022490"/>
    </source>
</evidence>
<reference evidence="7" key="1">
    <citation type="submission" date="2013-12" db="EMBL/GenBank/DDBJ databases">
        <title>The Genome Sequence of Aphanomyces astaci APO3.</title>
        <authorList>
            <consortium name="The Broad Institute Genomics Platform"/>
            <person name="Russ C."/>
            <person name="Tyler B."/>
            <person name="van West P."/>
            <person name="Dieguez-Uribeondo J."/>
            <person name="Young S.K."/>
            <person name="Zeng Q."/>
            <person name="Gargeya S."/>
            <person name="Fitzgerald M."/>
            <person name="Abouelleil A."/>
            <person name="Alvarado L."/>
            <person name="Chapman S.B."/>
            <person name="Gainer-Dewar J."/>
            <person name="Goldberg J."/>
            <person name="Griggs A."/>
            <person name="Gujja S."/>
            <person name="Hansen M."/>
            <person name="Howarth C."/>
            <person name="Imamovic A."/>
            <person name="Ireland A."/>
            <person name="Larimer J."/>
            <person name="McCowan C."/>
            <person name="Murphy C."/>
            <person name="Pearson M."/>
            <person name="Poon T.W."/>
            <person name="Priest M."/>
            <person name="Roberts A."/>
            <person name="Saif S."/>
            <person name="Shea T."/>
            <person name="Sykes S."/>
            <person name="Wortman J."/>
            <person name="Nusbaum C."/>
            <person name="Birren B."/>
        </authorList>
    </citation>
    <scope>NUCLEOTIDE SEQUENCE [LARGE SCALE GENOMIC DNA]</scope>
    <source>
        <strain evidence="7">APO3</strain>
    </source>
</reference>
<dbReference type="SMART" id="SM00015">
    <property type="entry name" value="IQ"/>
    <property type="match status" value="4"/>
</dbReference>
<gene>
    <name evidence="7" type="ORF">H257_02623</name>
</gene>
<dbReference type="InterPro" id="IPR000048">
    <property type="entry name" value="IQ_motif_EF-hand-BS"/>
</dbReference>
<dbReference type="PROSITE" id="PS50020">
    <property type="entry name" value="WW_DOMAIN_2"/>
    <property type="match status" value="1"/>
</dbReference>
<dbReference type="SUPFAM" id="SSF48452">
    <property type="entry name" value="TPR-like"/>
    <property type="match status" value="1"/>
</dbReference>
<dbReference type="VEuPathDB" id="FungiDB:H257_02623"/>
<dbReference type="PANTHER" id="PTHR22706:SF1">
    <property type="entry name" value="ASSEMBLY FACTOR FOR SPINDLE MICROTUBULES"/>
    <property type="match status" value="1"/>
</dbReference>
<dbReference type="PROSITE" id="PS50096">
    <property type="entry name" value="IQ"/>
    <property type="match status" value="2"/>
</dbReference>
<dbReference type="GO" id="GO:0005516">
    <property type="term" value="F:calmodulin binding"/>
    <property type="evidence" value="ECO:0007669"/>
    <property type="project" value="UniProtKB-KW"/>
</dbReference>
<evidence type="ECO:0000313" key="7">
    <source>
        <dbReference type="EMBL" id="ETV86174.1"/>
    </source>
</evidence>
<evidence type="ECO:0000256" key="5">
    <source>
        <dbReference type="SAM" id="MobiDB-lite"/>
    </source>
</evidence>
<feature type="region of interest" description="Disordered" evidence="5">
    <location>
        <begin position="1337"/>
        <end position="1357"/>
    </location>
</feature>
<dbReference type="PROSITE" id="PS01159">
    <property type="entry name" value="WW_DOMAIN_1"/>
    <property type="match status" value="1"/>
</dbReference>
<evidence type="ECO:0000256" key="3">
    <source>
        <dbReference type="ARBA" id="ARBA00022737"/>
    </source>
</evidence>
<dbReference type="RefSeq" id="XP_009824646.1">
    <property type="nucleotide sequence ID" value="XM_009826344.1"/>
</dbReference>
<protein>
    <recommendedName>
        <fullName evidence="6">WW domain-containing protein</fullName>
    </recommendedName>
</protein>
<dbReference type="GO" id="GO:0003676">
    <property type="term" value="F:nucleic acid binding"/>
    <property type="evidence" value="ECO:0007669"/>
    <property type="project" value="InterPro"/>
</dbReference>
<proteinExistence type="predicted"/>
<dbReference type="GeneID" id="20804619"/>
<dbReference type="InterPro" id="IPR036397">
    <property type="entry name" value="RNaseH_sf"/>
</dbReference>
<dbReference type="EMBL" id="KI913117">
    <property type="protein sequence ID" value="ETV86174.1"/>
    <property type="molecule type" value="Genomic_DNA"/>
</dbReference>
<dbReference type="PANTHER" id="PTHR22706">
    <property type="entry name" value="ASSEMBLY FACTOR FOR SPINDLE MICROTUBULES"/>
    <property type="match status" value="1"/>
</dbReference>
<organism evidence="7">
    <name type="scientific">Aphanomyces astaci</name>
    <name type="common">Crayfish plague agent</name>
    <dbReference type="NCBI Taxonomy" id="112090"/>
    <lineage>
        <taxon>Eukaryota</taxon>
        <taxon>Sar</taxon>
        <taxon>Stramenopiles</taxon>
        <taxon>Oomycota</taxon>
        <taxon>Saprolegniomycetes</taxon>
        <taxon>Saprolegniales</taxon>
        <taxon>Verrucalvaceae</taxon>
        <taxon>Aphanomyces</taxon>
    </lineage>
</organism>
<dbReference type="GO" id="GO:0000922">
    <property type="term" value="C:spindle pole"/>
    <property type="evidence" value="ECO:0007669"/>
    <property type="project" value="TreeGrafter"/>
</dbReference>
<sequence length="3813" mass="436799">MPRGKTITDHEKGQIQAYLEVNKSLRWIANALGRSDKLVRTYVAKLKQSPNPKRPGRRTKLTRRDVRRIFRLATRKGMSSRQISAAISGKVTQRTVIRVLKMSKFAKYIKRRSGPRLTSKHKKDRVEFASNYLNKLAELKTTMFSDEKKFNLDGPDGCQYYWHDLREDVETYSKRVAGGGSVMVWGGMSFYNKTELAFLEGRPDSARYQETLEAYLLPAMRELSELTSKAMPGDTMPWPANSPDLNPIENVWGDLQKLKELLHPETSPYAFQPLRPVKARKRPKPPASLLPLPANRSYDPALVHELATCEHLVVKTILHREDTLERAKMLLHTTRLLPRQDKHTLRLQCCVATVDVLLAIRDWRQRLAAIQSFGRVFLWNGVSYIRKLATDVPALKQTLVITTSPTSMPNPFFLPCTLESLLAPSYDMINWMDDMDATQRLRDAASVLFHDQEFIQLWKDSALVCSNRFLRYNARHHATTNPFLDRIRASQLEFVQKSSLFDTSPGLRLLCHALLHHLHVDCRWDPKHLLSSLLEFQPADMASSAEVALTDLFANHPSAHPSKLFGDHAVCASLSLFVLHILVQLVGQKHRCPMVRLDNSTPTLPLSPASTFHIPIRFALHRALVHCRASSTQRVDITVATPVQVLTQRMTIDDLLQMCSSSSTTTNNEPNANPLLQDSQTLSAWIKATFLHQCHLTALPLQTATFTPTLLVAVVRANPEGMRPVRLGSLDVLPSTTLAQARAIVDVNYFQECPQPFRFLYRGSPCPVAQEAFRCVAGAIRMDNPTLVVCSMESPSSIRSMPHPQRKVKAQRMVAHLMYIPIALAAEEKRFREERERLEALARLPRPPTSISMFVQVDVPALELSSFHIPNDRLWTVAQLFDEVAKQFECRVSSATHDVVVDGNILLHTVVAESSWDKCTLNFVHHRVNIDVPCGAVFYVQQHSHIVVLRQRACANLPPPFDHWGLTPGRKVYIPSSRDDMYTVTSTSITSKGVVSFLLDRPYAGPTDWFANITMHMPRLLADPRLEWEVQGKLTSYVVRHRTKVRGRWFGKAMPVSDALCRLQTSDILPHVRALTVDWFVDFLYDTICTAFPLSYGITTVKFATFLKAYRLAASLHMVTPNECHVYFSRFLNGHDVLLKPQFRVALNDIAHQVLQSTSPPRALDKAAVNCDQNHFCEVVPPSPLTLCRFLFSHVLSYAPLPVQDAVFGHCTELALTTFLQAQCASLALQSMARMRCRRQQYLRRRRQTVLVQATWRRFVCRRKYLYDQATRARHARLCLEMQSAVRLLMYLRRVVLQRRIDARDAANRLADRTMLAFANDHRWCRRSLHDYHHLAQPQQHDEPSADMTTSACGARKGNRRHQGRVVALYNRHSHTFTRLILQIHSHPRLSSLRWLTAYDPRHSSVQVLPLDTSALQRMIPSTDWTTINDNLVRRLEVHRSSAIRLSRKEHATQPGRRLIQLAMALPVANIPRRQHRRPTRFVLKAVEYSNEVIVQVYNPRDSKTWRFPSTSNDERHLLTVIQSLRVVSLEVPGEYTVMLEMAVDAILRSHIVLELQRHVRRKLAQRRAQDLAVLQWLRVQVKNRYQYVHAPSGLWRHSSKPAMLRDANPVNVMREWYYVGNYTQTKVPYAYYILPRRSTISRKSKVHAAIHIQTWYRNRGHNRHLFDCVRTMITLHQFHVQWQVQSQTTPFIHIPRLVLYKAMWRHLFHENLDGAAPLYEDAVRLLVGNIPIPPSDVALVVCCSAVFWLSASSNDRRQLALSYLSRYRTKLLESDVEFVHQRFYHWAIVNHPLSDVATHAYAVFLHLVRGHVTQADTLYNASIDRNCPRELVEANRRLAHVNGDLIYEVSNLDDFALALRPQDRRSRTNPVVILQRHFRRTRRQYLRMPSLFATMRAISVNALAIEKFQTLSPISSPTTMESVENYILHMHLVQHTPHVVASLYASYYLTSPAVRCGYALWLLSESSPGSTTKAVHLLADMTVEMKTKGVLRALEVTFLRFVVMCNPPDVQGLLNYALYAQFVLQQYDVAERLFAAAVAFPQDDHFPLALKLSFRFRQHRLPCNVSSGLGPTRAVYYDKTTQTVVTLGCWSRLCFYVRQIYPVYFWCHALTFQRVWEDRIMLGLLNVSHDVREYVAQLRQSQAISKLQASSRQWLDRRHFLRLREFPMHGGSMEAALTLHFVEGNWVKAESAYIQLLYVEPWNAVATGGLVMVQRLLQTLQPRDATSSHNHRGKWTQAYKRFHCSINSNRRADGVRVLLQWSRLALTTQPFPSLPYLPSQTHASTPWWRWLNYALCLHYIAQRYDVAESVYQKYSCNGPSTSDYDVFAMMHRDFLRQRGRNELHMGDFPPREGRRDAVPVPPHPSWTLIDPSWQRIRAHRHVYWRHQTTGMCRWSVKLSICPDAAHLAARTIQKWAKRHWNPFAMLSAWTSGRCEVDMLEIEIHDSWANDPALCPLGLLVCCFENTPAERGHSIFGSQWNTRLHAVSKPTWETKVLPCFQFALARSPLSPRVWLLVALIAHYIQPTNAVLAHRLYHHSLALAASDKRVADVVHYHWRELERQFPHVCSRRTVYHKDTVTVATVHPFLRLRVWHGQYLWWNTLTERILVQPTRLLFQVPIALCNRDDVVCRIQRFLRQHGRPCLHRVVYQSGVFRRVRWLYEEARPPSPLDLSDSLSPNIQSSEAWLRRGLYRWCKSNDLQEGLKVWMEGCEHCPLDSPLVQVTTLATMVSHRNLHHPTALQQLLVTKPHPCFSNGGIVWDCLYWTLLTTQSQETLTQVYLILALGALHVSKQVADAHWWCLQAFGAAGSTNNPCYREMLENFFTYYHDEIQLLGPSMAMRQGATLTAPSLSSSVVAEWLQYSMTSWQHHPKGFYVHTRSGKAYWAKPVALSITPRSHQYIHAAHVLQAFWRFYGSLWRQLRRRYLPQLTSAVNFHNKIKAQDTTPIERALMVHALHGDVATASAMYMTILSNQPRDSVAMRGLALCYLASDAPLDQISRRADVLLQRAALVDATSTGTKSLDQGMIASYYFVFGLLGAPDNPCMVLNVALWHEYVVRNDAVARKCYHWATHRSMHSLALPRIRHQLQCLPTGLHPQGPLRRPKHTMAIRQHPLFPEWMQCLDLSVDAPVLSLYWFNSKTTRTAWSVPQHAYVVVKYSERQRHSIAILQRFYRRHVTCTTPVAFGVKSLVRALKYHHSVRVKYEADPTRSAAVANYALHVHTFENDPKRAKLLYKEALTVSKHHVVSCCYALFLLAVCQPPRLHSTREAATRIAEAKRASPTWQADFAVAHHCFFRYALVAHPSESWAWLNYALLMECIYEDAEVADHMYRRGLALEEEIKAKRQTRNRRASSSSSNSSSSVVFLATGFLDENYTAFRLKCAKGGSLGLQGPLQRVYKASTCVHSWGHWKYMQMPSSEVQAAVESEVGLMATSDNVTSRMFWYNMITCQTFWDRPDSLCPSIDAVTPAFVRTHAQWSSRCHNVIVRLQRWVRTCICRRVGLVLVTFDAPRAWNRLILSTDKFDVALTTHAIHCDANKAVAMYRAVLDATPKHPHASWCLGLALLSLGRHDEALPLLHPKMPPNRGLLSAASATFRSLSPLSIAAASDRGRQFHRRGTTTSGSSSPTIPAVRRVREDGDPSRPPSATRPSPIHTPSKLSKASAQIALVFQFQAVRQPTDPTSLLQFALVLQHNPHRPDAFLAVARFFMQRAVRCAQADDSFPSTHLSTMTSVQHALWRQLWETEDNGGRCCGPGQAAYRSSTLVAVHGDGWQRREWTDGDVPHPCRRFWVHVPTCRTQWSDPSDTLVNNDIPTY</sequence>
<feature type="compositionally biased region" description="Low complexity" evidence="5">
    <location>
        <begin position="3617"/>
        <end position="3626"/>
    </location>
</feature>
<dbReference type="InterPro" id="IPR011990">
    <property type="entry name" value="TPR-like_helical_dom_sf"/>
</dbReference>
<feature type="domain" description="WW" evidence="6">
    <location>
        <begin position="3768"/>
        <end position="3803"/>
    </location>
</feature>
<dbReference type="GO" id="GO:0005737">
    <property type="term" value="C:cytoplasm"/>
    <property type="evidence" value="ECO:0007669"/>
    <property type="project" value="UniProtKB-SubCell"/>
</dbReference>
<keyword evidence="2" id="KW-0963">Cytoplasm</keyword>
<dbReference type="GO" id="GO:0007051">
    <property type="term" value="P:spindle organization"/>
    <property type="evidence" value="ECO:0007669"/>
    <property type="project" value="TreeGrafter"/>
</dbReference>
<evidence type="ECO:0000256" key="4">
    <source>
        <dbReference type="ARBA" id="ARBA00022860"/>
    </source>
</evidence>
<feature type="region of interest" description="Disordered" evidence="5">
    <location>
        <begin position="3606"/>
        <end position="3656"/>
    </location>
</feature>
<dbReference type="InterPro" id="IPR001202">
    <property type="entry name" value="WW_dom"/>
</dbReference>
<dbReference type="GO" id="GO:0000278">
    <property type="term" value="P:mitotic cell cycle"/>
    <property type="evidence" value="ECO:0007669"/>
    <property type="project" value="TreeGrafter"/>
</dbReference>
<evidence type="ECO:0000256" key="1">
    <source>
        <dbReference type="ARBA" id="ARBA00004496"/>
    </source>
</evidence>
<keyword evidence="4" id="KW-0112">Calmodulin-binding</keyword>
<accession>W4H4J3</accession>
<dbReference type="InterPro" id="IPR051185">
    <property type="entry name" value="ASPM"/>
</dbReference>
<dbReference type="Gene3D" id="3.30.420.10">
    <property type="entry name" value="Ribonuclease H-like superfamily/Ribonuclease H"/>
    <property type="match status" value="1"/>
</dbReference>
<dbReference type="GO" id="GO:0051295">
    <property type="term" value="P:establishment of meiotic spindle localization"/>
    <property type="evidence" value="ECO:0007669"/>
    <property type="project" value="TreeGrafter"/>
</dbReference>